<dbReference type="Proteomes" id="UP000722791">
    <property type="component" value="Unassembled WGS sequence"/>
</dbReference>
<gene>
    <name evidence="1" type="ORF">Vretifemale_2838</name>
    <name evidence="2" type="ORF">Vretimale_4188</name>
</gene>
<evidence type="ECO:0000313" key="2">
    <source>
        <dbReference type="EMBL" id="GIL98958.1"/>
    </source>
</evidence>
<dbReference type="EMBL" id="BNCQ01000006">
    <property type="protein sequence ID" value="GIL98958.1"/>
    <property type="molecule type" value="Genomic_DNA"/>
</dbReference>
<dbReference type="Proteomes" id="UP000747110">
    <property type="component" value="Unassembled WGS sequence"/>
</dbReference>
<protein>
    <submittedName>
        <fullName evidence="2">Uncharacterized protein</fullName>
    </submittedName>
</protein>
<keyword evidence="4" id="KW-1185">Reference proteome</keyword>
<evidence type="ECO:0000313" key="4">
    <source>
        <dbReference type="Proteomes" id="UP000747110"/>
    </source>
</evidence>
<reference evidence="2" key="1">
    <citation type="journal article" date="2021" name="Proc. Natl. Acad. Sci. U.S.A.">
        <title>Three genomes in the algal genus Volvox reveal the fate of a haploid sex-determining region after a transition to homothallism.</title>
        <authorList>
            <person name="Yamamoto K."/>
            <person name="Hamaji T."/>
            <person name="Kawai-Toyooka H."/>
            <person name="Matsuzaki R."/>
            <person name="Takahashi F."/>
            <person name="Nishimura Y."/>
            <person name="Kawachi M."/>
            <person name="Noguchi H."/>
            <person name="Minakuchi Y."/>
            <person name="Umen J.G."/>
            <person name="Toyoda A."/>
            <person name="Nozaki H."/>
        </authorList>
    </citation>
    <scope>NUCLEOTIDE SEQUENCE</scope>
    <source>
        <strain evidence="2">NIES-3785</strain>
        <strain evidence="1">NIES-3786</strain>
    </source>
</reference>
<sequence>MSSHLCRPPRRDARPRPAVKLLPISVCAATAAAPPERAPRPLRPDDGGGGWCVPRWGRMAPPSWRHGVSIPKQVNARIESFGHNVVAEFWQWLCAADWCAALDGSLPWRWSQEVARQGGALCVHGT</sequence>
<evidence type="ECO:0000313" key="1">
    <source>
        <dbReference type="EMBL" id="GIL72473.1"/>
    </source>
</evidence>
<name>A0A8J4G448_9CHLO</name>
<comment type="caution">
    <text evidence="2">The sequence shown here is derived from an EMBL/GenBank/DDBJ whole genome shotgun (WGS) entry which is preliminary data.</text>
</comment>
<dbReference type="AlphaFoldDB" id="A0A8J4G448"/>
<evidence type="ECO:0000313" key="3">
    <source>
        <dbReference type="Proteomes" id="UP000722791"/>
    </source>
</evidence>
<proteinExistence type="predicted"/>
<organism evidence="2 3">
    <name type="scientific">Volvox reticuliferus</name>
    <dbReference type="NCBI Taxonomy" id="1737510"/>
    <lineage>
        <taxon>Eukaryota</taxon>
        <taxon>Viridiplantae</taxon>
        <taxon>Chlorophyta</taxon>
        <taxon>core chlorophytes</taxon>
        <taxon>Chlorophyceae</taxon>
        <taxon>CS clade</taxon>
        <taxon>Chlamydomonadales</taxon>
        <taxon>Volvocaceae</taxon>
        <taxon>Volvox</taxon>
    </lineage>
</organism>
<dbReference type="EMBL" id="BNCP01000004">
    <property type="protein sequence ID" value="GIL72473.1"/>
    <property type="molecule type" value="Genomic_DNA"/>
</dbReference>
<accession>A0A8J4G448</accession>